<gene>
    <name evidence="6" type="ORF">MBELCI_1753</name>
</gene>
<comment type="similarity">
    <text evidence="1">Belongs to the ABC transporter superfamily.</text>
</comment>
<dbReference type="Gene3D" id="3.40.50.300">
    <property type="entry name" value="P-loop containing nucleotide triphosphate hydrolases"/>
    <property type="match status" value="1"/>
</dbReference>
<dbReference type="InterPro" id="IPR017871">
    <property type="entry name" value="ABC_transporter-like_CS"/>
</dbReference>
<evidence type="ECO:0000256" key="3">
    <source>
        <dbReference type="ARBA" id="ARBA00022741"/>
    </source>
</evidence>
<dbReference type="SUPFAM" id="SSF52540">
    <property type="entry name" value="P-loop containing nucleoside triphosphate hydrolases"/>
    <property type="match status" value="1"/>
</dbReference>
<reference evidence="6" key="1">
    <citation type="journal article" date="2013" name="Genome Announc.">
        <title>Draft Genome Sequence of Loktanella cinnabarina LL-001T, Isolated from Deep-Sea Floor Sediment.</title>
        <authorList>
            <person name="Nishi S."/>
            <person name="Tsubouchi T."/>
            <person name="Takaki Y."/>
            <person name="Koyanagi R."/>
            <person name="Satoh N."/>
            <person name="Maruyama T."/>
            <person name="Hatada Y."/>
        </authorList>
    </citation>
    <scope>NUCLEOTIDE SEQUENCE [LARGE SCALE GENOMIC DNA]</scope>
    <source>
        <strain evidence="6">LL-001</strain>
    </source>
</reference>
<dbReference type="InterPro" id="IPR003593">
    <property type="entry name" value="AAA+_ATPase"/>
</dbReference>
<keyword evidence="4" id="KW-0067">ATP-binding</keyword>
<dbReference type="Proteomes" id="UP000016566">
    <property type="component" value="Unassembled WGS sequence"/>
</dbReference>
<evidence type="ECO:0000256" key="4">
    <source>
        <dbReference type="ARBA" id="ARBA00022840"/>
    </source>
</evidence>
<dbReference type="RefSeq" id="WP_021693803.1">
    <property type="nucleotide sequence ID" value="NZ_BATB01000019.1"/>
</dbReference>
<name>U2YKZ6_9RHOB</name>
<dbReference type="InterPro" id="IPR050166">
    <property type="entry name" value="ABC_transporter_ATP-bind"/>
</dbReference>
<evidence type="ECO:0000259" key="5">
    <source>
        <dbReference type="PROSITE" id="PS50893"/>
    </source>
</evidence>
<evidence type="ECO:0000313" key="7">
    <source>
        <dbReference type="Proteomes" id="UP000016566"/>
    </source>
</evidence>
<dbReference type="PANTHER" id="PTHR42788:SF13">
    <property type="entry name" value="ALIPHATIC SULFONATES IMPORT ATP-BINDING PROTEIN SSUB"/>
    <property type="match status" value="1"/>
</dbReference>
<dbReference type="PANTHER" id="PTHR42788">
    <property type="entry name" value="TAURINE IMPORT ATP-BINDING PROTEIN-RELATED"/>
    <property type="match status" value="1"/>
</dbReference>
<accession>U2YKZ6</accession>
<dbReference type="PROSITE" id="PS00211">
    <property type="entry name" value="ABC_TRANSPORTER_1"/>
    <property type="match status" value="1"/>
</dbReference>
<keyword evidence="7" id="KW-1185">Reference proteome</keyword>
<keyword evidence="3" id="KW-0547">Nucleotide-binding</keyword>
<protein>
    <submittedName>
        <fullName evidence="6">Urea carboxylase-related ABC transporter, ATPase protein</fullName>
    </submittedName>
</protein>
<dbReference type="InterPro" id="IPR027417">
    <property type="entry name" value="P-loop_NTPase"/>
</dbReference>
<dbReference type="AlphaFoldDB" id="U2YKZ6"/>
<comment type="caution">
    <text evidence="6">The sequence shown here is derived from an EMBL/GenBank/DDBJ whole genome shotgun (WGS) entry which is preliminary data.</text>
</comment>
<feature type="domain" description="ABC transporter" evidence="5">
    <location>
        <begin position="4"/>
        <end position="239"/>
    </location>
</feature>
<dbReference type="EMBL" id="BATB01000019">
    <property type="protein sequence ID" value="GAD55701.1"/>
    <property type="molecule type" value="Genomic_DNA"/>
</dbReference>
<proteinExistence type="inferred from homology"/>
<evidence type="ECO:0000256" key="1">
    <source>
        <dbReference type="ARBA" id="ARBA00005417"/>
    </source>
</evidence>
<dbReference type="GO" id="GO:0005524">
    <property type="term" value="F:ATP binding"/>
    <property type="evidence" value="ECO:0007669"/>
    <property type="project" value="UniProtKB-KW"/>
</dbReference>
<evidence type="ECO:0000256" key="2">
    <source>
        <dbReference type="ARBA" id="ARBA00022448"/>
    </source>
</evidence>
<evidence type="ECO:0000313" key="6">
    <source>
        <dbReference type="EMBL" id="GAD55701.1"/>
    </source>
</evidence>
<sequence>MSFVTAHDIFHAYGHRPILERVNLSVAEGEFISIVGASGCGKSTFLRLLLAEERPDRGVISIDGAPPAREPDRARGVVFQRYSVFPHLTLEGNLVAAEGLGTRWGRLHGAARRAARERARATLERIGLAHAAAAYPSTLSGGMQQRLAIAQALTARPRILLLDEPFGALDPGTRVAMHDFLQEMRAETGMTVFMVTHDIQEGFKLGDRVVVFDKPRWDPQFPDAYGATITYDFDARHGGIPFQTLKEDTRVLQSA</sequence>
<dbReference type="PROSITE" id="PS50893">
    <property type="entry name" value="ABC_TRANSPORTER_2"/>
    <property type="match status" value="1"/>
</dbReference>
<dbReference type="OrthoDB" id="9802264at2"/>
<organism evidence="6 7">
    <name type="scientific">Limimaricola cinnabarinus LL-001</name>
    <dbReference type="NCBI Taxonomy" id="1337093"/>
    <lineage>
        <taxon>Bacteria</taxon>
        <taxon>Pseudomonadati</taxon>
        <taxon>Pseudomonadota</taxon>
        <taxon>Alphaproteobacteria</taxon>
        <taxon>Rhodobacterales</taxon>
        <taxon>Paracoccaceae</taxon>
        <taxon>Limimaricola</taxon>
    </lineage>
</organism>
<dbReference type="SMART" id="SM00382">
    <property type="entry name" value="AAA"/>
    <property type="match status" value="1"/>
</dbReference>
<dbReference type="STRING" id="1337093.MBELCI_1753"/>
<dbReference type="eggNOG" id="COG1116">
    <property type="taxonomic scope" value="Bacteria"/>
</dbReference>
<dbReference type="GO" id="GO:0016887">
    <property type="term" value="F:ATP hydrolysis activity"/>
    <property type="evidence" value="ECO:0007669"/>
    <property type="project" value="InterPro"/>
</dbReference>
<keyword evidence="2" id="KW-0813">Transport</keyword>
<dbReference type="Pfam" id="PF00005">
    <property type="entry name" value="ABC_tran"/>
    <property type="match status" value="1"/>
</dbReference>
<dbReference type="InterPro" id="IPR003439">
    <property type="entry name" value="ABC_transporter-like_ATP-bd"/>
</dbReference>